<evidence type="ECO:0000313" key="1">
    <source>
        <dbReference type="EMBL" id="MCY0965252.1"/>
    </source>
</evidence>
<dbReference type="Proteomes" id="UP001150830">
    <property type="component" value="Unassembled WGS sequence"/>
</dbReference>
<dbReference type="EMBL" id="JAPNOA010000025">
    <property type="protein sequence ID" value="MCY0965252.1"/>
    <property type="molecule type" value="Genomic_DNA"/>
</dbReference>
<gene>
    <name evidence="1" type="ORF">OUO13_08650</name>
</gene>
<dbReference type="AlphaFoldDB" id="A0A9X3ECW2"/>
<comment type="caution">
    <text evidence="1">The sequence shown here is derived from an EMBL/GenBank/DDBJ whole genome shotgun (WGS) entry which is preliminary data.</text>
</comment>
<proteinExistence type="predicted"/>
<name>A0A9X3ECW2_9GAMM</name>
<keyword evidence="2" id="KW-1185">Reference proteome</keyword>
<protein>
    <recommendedName>
        <fullName evidence="3">Transmembrane anchor protein</fullName>
    </recommendedName>
</protein>
<evidence type="ECO:0000313" key="2">
    <source>
        <dbReference type="Proteomes" id="UP001150830"/>
    </source>
</evidence>
<sequence length="176" mass="18858">MNHSAHSPLSAAALWRTTLITLLLAALVVVCLVLPAEFGRDPSGIGARLGLLDLSAEPAASAQENVAANDQQRHFSITLGPGMGQEFKVVMPANALMEFEWHTDGAPIYFDQHGDPLGDSSGYFMSYSESSASSVKGRLLTVFAGNHGWYWENRSGNPVTISLSIGGDFPLMEAKH</sequence>
<accession>A0A9X3ECW2</accession>
<reference evidence="1" key="1">
    <citation type="submission" date="2022-11" db="EMBL/GenBank/DDBJ databases">
        <title>Parathalassolutuus dongxingensis gen. nov., sp. nov., a novel member of family Oceanospirillaceae isolated from a coastal shrimp pond in Guangxi, China.</title>
        <authorList>
            <person name="Chen H."/>
        </authorList>
    </citation>
    <scope>NUCLEOTIDE SEQUENCE</scope>
    <source>
        <strain evidence="1">G-43</strain>
    </source>
</reference>
<evidence type="ECO:0008006" key="3">
    <source>
        <dbReference type="Google" id="ProtNLM"/>
    </source>
</evidence>
<dbReference type="RefSeq" id="WP_283173465.1">
    <property type="nucleotide sequence ID" value="NZ_JAPNOA010000025.1"/>
</dbReference>
<organism evidence="1 2">
    <name type="scientific">Parathalassolituus penaei</name>
    <dbReference type="NCBI Taxonomy" id="2997323"/>
    <lineage>
        <taxon>Bacteria</taxon>
        <taxon>Pseudomonadati</taxon>
        <taxon>Pseudomonadota</taxon>
        <taxon>Gammaproteobacteria</taxon>
        <taxon>Oceanospirillales</taxon>
        <taxon>Oceanospirillaceae</taxon>
        <taxon>Parathalassolituus</taxon>
    </lineage>
</organism>